<comment type="caution">
    <text evidence="1">The sequence shown here is derived from an EMBL/GenBank/DDBJ whole genome shotgun (WGS) entry which is preliminary data.</text>
</comment>
<dbReference type="Proteomes" id="UP001052739">
    <property type="component" value="Unassembled WGS sequence"/>
</dbReference>
<dbReference type="EMBL" id="BNDW01000104">
    <property type="protein sequence ID" value="GHI26872.1"/>
    <property type="molecule type" value="Genomic_DNA"/>
</dbReference>
<dbReference type="RefSeq" id="WP_190225937.1">
    <property type="nucleotide sequence ID" value="NZ_BNBS01000139.1"/>
</dbReference>
<proteinExistence type="predicted"/>
<sequence>MDHTAREDQATAYAVELRFLTGGPAIFGVWSRPEVADHNFTEWLGAYSQPGAVLTPTSLTGGTARPVKSWTYEAGLTTTGTV</sequence>
<dbReference type="EMBL" id="BNDW01000061">
    <property type="protein sequence ID" value="GHI24531.1"/>
    <property type="molecule type" value="Genomic_DNA"/>
</dbReference>
<evidence type="ECO:0000313" key="6">
    <source>
        <dbReference type="EMBL" id="GHI27108.1"/>
    </source>
</evidence>
<organism evidence="1 7">
    <name type="scientific">Streptomyces hydrogenans</name>
    <dbReference type="NCBI Taxonomy" id="1873719"/>
    <lineage>
        <taxon>Bacteria</taxon>
        <taxon>Bacillati</taxon>
        <taxon>Actinomycetota</taxon>
        <taxon>Actinomycetes</taxon>
        <taxon>Kitasatosporales</taxon>
        <taxon>Streptomycetaceae</taxon>
        <taxon>Streptomyces</taxon>
    </lineage>
</organism>
<evidence type="ECO:0000313" key="2">
    <source>
        <dbReference type="EMBL" id="GHI24531.1"/>
    </source>
</evidence>
<name>A0ABQ3PCI3_9ACTN</name>
<dbReference type="EMBL" id="BNDW01000076">
    <property type="protein sequence ID" value="GHI25501.1"/>
    <property type="molecule type" value="Genomic_DNA"/>
</dbReference>
<reference evidence="1" key="1">
    <citation type="submission" date="2024-05" db="EMBL/GenBank/DDBJ databases">
        <title>Whole genome shotgun sequence of Streptomyces hydrogenans NBRC 13475.</title>
        <authorList>
            <person name="Komaki H."/>
            <person name="Tamura T."/>
        </authorList>
    </citation>
    <scope>NUCLEOTIDE SEQUENCE</scope>
    <source>
        <strain evidence="1">NBRC 13475</strain>
    </source>
</reference>
<dbReference type="EMBL" id="BNDW01000116">
    <property type="protein sequence ID" value="GHI27108.1"/>
    <property type="molecule type" value="Genomic_DNA"/>
</dbReference>
<evidence type="ECO:0000313" key="3">
    <source>
        <dbReference type="EMBL" id="GHI25501.1"/>
    </source>
</evidence>
<keyword evidence="7" id="KW-1185">Reference proteome</keyword>
<evidence type="ECO:0000313" key="1">
    <source>
        <dbReference type="EMBL" id="GHI22732.1"/>
    </source>
</evidence>
<accession>A0ABQ3PCI3</accession>
<evidence type="ECO:0000313" key="5">
    <source>
        <dbReference type="EMBL" id="GHI26872.1"/>
    </source>
</evidence>
<evidence type="ECO:0000313" key="7">
    <source>
        <dbReference type="Proteomes" id="UP001052739"/>
    </source>
</evidence>
<gene>
    <name evidence="1" type="ORF">Shyd_41030</name>
    <name evidence="2" type="ORF">Shyd_59020</name>
    <name evidence="3" type="ORF">Shyd_68720</name>
    <name evidence="4" type="ORF">Shyd_72820</name>
    <name evidence="5" type="ORF">Shyd_82430</name>
    <name evidence="6" type="ORF">Shyd_84790</name>
</gene>
<protein>
    <submittedName>
        <fullName evidence="1">Uncharacterized protein</fullName>
    </submittedName>
</protein>
<dbReference type="EMBL" id="BNDW01000099">
    <property type="protein sequence ID" value="GHI25911.1"/>
    <property type="molecule type" value="Genomic_DNA"/>
</dbReference>
<dbReference type="EMBL" id="BNDW01000023">
    <property type="protein sequence ID" value="GHI22732.1"/>
    <property type="molecule type" value="Genomic_DNA"/>
</dbReference>
<evidence type="ECO:0000313" key="4">
    <source>
        <dbReference type="EMBL" id="GHI25911.1"/>
    </source>
</evidence>